<evidence type="ECO:0000256" key="1">
    <source>
        <dbReference type="SAM" id="MobiDB-lite"/>
    </source>
</evidence>
<feature type="region of interest" description="Disordered" evidence="1">
    <location>
        <begin position="20"/>
        <end position="91"/>
    </location>
</feature>
<sequence length="143" mass="16206">MKSQTLRQRIHHAQMPARLLLGPSFNTTSSARPSFKSMKTGQKPSKLQMKEEPEMEELFGEQPWVKPLSTAGSNDDNEMNPDMINPPTKRKKSLTDFCAELLEAKKESADIRKRHHQEKIAAANELTGTLNDLVACFKQKNQN</sequence>
<accession>A0A9N9RGF7</accession>
<evidence type="ECO:0000313" key="2">
    <source>
        <dbReference type="EMBL" id="CAG9796458.1"/>
    </source>
</evidence>
<dbReference type="AlphaFoldDB" id="A0A9N9RGF7"/>
<organism evidence="2 3">
    <name type="scientific">Diatraea saccharalis</name>
    <name type="common">sugarcane borer</name>
    <dbReference type="NCBI Taxonomy" id="40085"/>
    <lineage>
        <taxon>Eukaryota</taxon>
        <taxon>Metazoa</taxon>
        <taxon>Ecdysozoa</taxon>
        <taxon>Arthropoda</taxon>
        <taxon>Hexapoda</taxon>
        <taxon>Insecta</taxon>
        <taxon>Pterygota</taxon>
        <taxon>Neoptera</taxon>
        <taxon>Endopterygota</taxon>
        <taxon>Lepidoptera</taxon>
        <taxon>Glossata</taxon>
        <taxon>Ditrysia</taxon>
        <taxon>Pyraloidea</taxon>
        <taxon>Crambidae</taxon>
        <taxon>Crambinae</taxon>
        <taxon>Diatraea</taxon>
    </lineage>
</organism>
<protein>
    <submittedName>
        <fullName evidence="2">Uncharacterized protein</fullName>
    </submittedName>
</protein>
<reference evidence="2" key="2">
    <citation type="submission" date="2022-10" db="EMBL/GenBank/DDBJ databases">
        <authorList>
            <consortium name="ENA_rothamsted_submissions"/>
            <consortium name="culmorum"/>
            <person name="King R."/>
        </authorList>
    </citation>
    <scope>NUCLEOTIDE SEQUENCE</scope>
</reference>
<keyword evidence="3" id="KW-1185">Reference proteome</keyword>
<name>A0A9N9RGF7_9NEOP</name>
<dbReference type="OrthoDB" id="6922716at2759"/>
<evidence type="ECO:0000313" key="3">
    <source>
        <dbReference type="Proteomes" id="UP001153714"/>
    </source>
</evidence>
<reference evidence="2" key="1">
    <citation type="submission" date="2021-12" db="EMBL/GenBank/DDBJ databases">
        <authorList>
            <person name="King R."/>
        </authorList>
    </citation>
    <scope>NUCLEOTIDE SEQUENCE</scope>
</reference>
<dbReference type="EMBL" id="OU893340">
    <property type="protein sequence ID" value="CAG9796458.1"/>
    <property type="molecule type" value="Genomic_DNA"/>
</dbReference>
<proteinExistence type="predicted"/>
<dbReference type="Proteomes" id="UP001153714">
    <property type="component" value="Chromosome 9"/>
</dbReference>
<gene>
    <name evidence="2" type="ORF">DIATSA_LOCUS13651</name>
</gene>
<feature type="compositionally biased region" description="Polar residues" evidence="1">
    <location>
        <begin position="24"/>
        <end position="45"/>
    </location>
</feature>